<gene>
    <name evidence="5" type="ORF">F4556_006976</name>
</gene>
<protein>
    <submittedName>
        <fullName evidence="5">ABC-type phosphate transport system substrate-binding protein</fullName>
    </submittedName>
</protein>
<dbReference type="Pfam" id="PF12849">
    <property type="entry name" value="PBP_like_2"/>
    <property type="match status" value="1"/>
</dbReference>
<organism evidence="5 6">
    <name type="scientific">Kitasatospora gansuensis</name>
    <dbReference type="NCBI Taxonomy" id="258050"/>
    <lineage>
        <taxon>Bacteria</taxon>
        <taxon>Bacillati</taxon>
        <taxon>Actinomycetota</taxon>
        <taxon>Actinomycetes</taxon>
        <taxon>Kitasatosporales</taxon>
        <taxon>Streptomycetaceae</taxon>
        <taxon>Kitasatospora</taxon>
    </lineage>
</organism>
<comment type="similarity">
    <text evidence="1">Belongs to the PstS family.</text>
</comment>
<evidence type="ECO:0000256" key="1">
    <source>
        <dbReference type="ARBA" id="ARBA00008725"/>
    </source>
</evidence>
<feature type="chain" id="PRO_5031139150" evidence="3">
    <location>
        <begin position="34"/>
        <end position="567"/>
    </location>
</feature>
<evidence type="ECO:0000256" key="3">
    <source>
        <dbReference type="SAM" id="SignalP"/>
    </source>
</evidence>
<name>A0A7W7SJ66_9ACTN</name>
<accession>A0A7W7SJ66</accession>
<feature type="signal peptide" evidence="3">
    <location>
        <begin position="1"/>
        <end position="33"/>
    </location>
</feature>
<comment type="caution">
    <text evidence="5">The sequence shown here is derived from an EMBL/GenBank/DDBJ whole genome shotgun (WGS) entry which is preliminary data.</text>
</comment>
<proteinExistence type="inferred from homology"/>
<feature type="domain" description="PBP" evidence="4">
    <location>
        <begin position="30"/>
        <end position="324"/>
    </location>
</feature>
<dbReference type="Gene3D" id="3.40.190.10">
    <property type="entry name" value="Periplasmic binding protein-like II"/>
    <property type="match status" value="2"/>
</dbReference>
<dbReference type="PANTHER" id="PTHR42996:SF1">
    <property type="entry name" value="PHOSPHATE-BINDING PROTEIN PSTS"/>
    <property type="match status" value="1"/>
</dbReference>
<dbReference type="Proteomes" id="UP000573327">
    <property type="component" value="Unassembled WGS sequence"/>
</dbReference>
<dbReference type="AlphaFoldDB" id="A0A7W7SJ66"/>
<sequence>MRSAANWWRSPGTVALATALVCLVVDGASPAAAAGARVSGAGSTTAYNQLDSWIYAIRPAGVTVDYDPQGATYGRANFRSGTTDFAVSELPYGIVDQGVTDPPPARPFAYLPVTAGAVAFPYNLVVNGRRVTDLRLSSAAVAGIFTRSVTRWNDPVIVADNPGLALPDLPIRPAVRSDGNATSFELTRWLAAEQPAAWDAHCSAVRGAPCGGTAYFPAAPGTVTALGSALSVAAFVANQANNGSIGYTNASYAAEARVPTARVLNGAGYYTAPTPGAVAVGLTAATVTPGEPVNLSGVRTGPDPRAYPLPVVSHLIVPTSEVGNFTAAKGESLGVLARYGLCHQGAAVASGDAPLAPGLIAAGLQVLPRIPGVPAAGPDPSACAAPSAAVIGNTPPPLPCDRLGAPACATDAPSGVVQRITVDLAPGALVVSVAGPPRVVLPQAALDPAGDWFRTGGPITPVTVTDTRPGNLAWSLSGQASDFAGPTASAVIAARHLGWAPAVLDRGTIRSVTPGPPVPPGTGLDTPRTLSTGTGPGTTRAGADLTLEIPTSTPPGTYTSVLTLTAI</sequence>
<dbReference type="EMBL" id="JACHJR010000001">
    <property type="protein sequence ID" value="MBB4951441.1"/>
    <property type="molecule type" value="Genomic_DNA"/>
</dbReference>
<dbReference type="PANTHER" id="PTHR42996">
    <property type="entry name" value="PHOSPHATE-BINDING PROTEIN PSTS"/>
    <property type="match status" value="1"/>
</dbReference>
<dbReference type="InterPro" id="IPR024370">
    <property type="entry name" value="PBP_domain"/>
</dbReference>
<evidence type="ECO:0000259" key="4">
    <source>
        <dbReference type="Pfam" id="PF12849"/>
    </source>
</evidence>
<dbReference type="SUPFAM" id="SSF53850">
    <property type="entry name" value="Periplasmic binding protein-like II"/>
    <property type="match status" value="1"/>
</dbReference>
<evidence type="ECO:0000313" key="6">
    <source>
        <dbReference type="Proteomes" id="UP000573327"/>
    </source>
</evidence>
<evidence type="ECO:0000313" key="5">
    <source>
        <dbReference type="EMBL" id="MBB4951441.1"/>
    </source>
</evidence>
<dbReference type="RefSeq" id="WP_184923386.1">
    <property type="nucleotide sequence ID" value="NZ_JACHJR010000001.1"/>
</dbReference>
<keyword evidence="6" id="KW-1185">Reference proteome</keyword>
<reference evidence="5 6" key="1">
    <citation type="submission" date="2020-08" db="EMBL/GenBank/DDBJ databases">
        <title>Sequencing the genomes of 1000 actinobacteria strains.</title>
        <authorList>
            <person name="Klenk H.-P."/>
        </authorList>
    </citation>
    <scope>NUCLEOTIDE SEQUENCE [LARGE SCALE GENOMIC DNA]</scope>
    <source>
        <strain evidence="5 6">DSM 44786</strain>
    </source>
</reference>
<evidence type="ECO:0000256" key="2">
    <source>
        <dbReference type="SAM" id="MobiDB-lite"/>
    </source>
</evidence>
<feature type="region of interest" description="Disordered" evidence="2">
    <location>
        <begin position="508"/>
        <end position="543"/>
    </location>
</feature>
<keyword evidence="3" id="KW-0732">Signal</keyword>
<dbReference type="InterPro" id="IPR050962">
    <property type="entry name" value="Phosphate-bind_PstS"/>
</dbReference>